<dbReference type="SMART" id="SM00061">
    <property type="entry name" value="MATH"/>
    <property type="match status" value="1"/>
</dbReference>
<dbReference type="STRING" id="10195.A0A3M7T7B6"/>
<dbReference type="PROSITE" id="PS50144">
    <property type="entry name" value="MATH"/>
    <property type="match status" value="1"/>
</dbReference>
<evidence type="ECO:0000313" key="2">
    <source>
        <dbReference type="EMBL" id="RNA43953.1"/>
    </source>
</evidence>
<evidence type="ECO:0000313" key="3">
    <source>
        <dbReference type="Proteomes" id="UP000276133"/>
    </source>
</evidence>
<name>A0A3M7T7B6_BRAPC</name>
<gene>
    <name evidence="2" type="ORF">BpHYR1_014634</name>
</gene>
<dbReference type="InterPro" id="IPR002083">
    <property type="entry name" value="MATH/TRAF_dom"/>
</dbReference>
<organism evidence="2 3">
    <name type="scientific">Brachionus plicatilis</name>
    <name type="common">Marine rotifer</name>
    <name type="synonym">Brachionus muelleri</name>
    <dbReference type="NCBI Taxonomy" id="10195"/>
    <lineage>
        <taxon>Eukaryota</taxon>
        <taxon>Metazoa</taxon>
        <taxon>Spiralia</taxon>
        <taxon>Gnathifera</taxon>
        <taxon>Rotifera</taxon>
        <taxon>Eurotatoria</taxon>
        <taxon>Monogononta</taxon>
        <taxon>Pseudotrocha</taxon>
        <taxon>Ploima</taxon>
        <taxon>Brachionidae</taxon>
        <taxon>Brachionus</taxon>
    </lineage>
</organism>
<reference evidence="2 3" key="1">
    <citation type="journal article" date="2018" name="Sci. Rep.">
        <title>Genomic signatures of local adaptation to the degree of environmental predictability in rotifers.</title>
        <authorList>
            <person name="Franch-Gras L."/>
            <person name="Hahn C."/>
            <person name="Garcia-Roger E.M."/>
            <person name="Carmona M.J."/>
            <person name="Serra M."/>
            <person name="Gomez A."/>
        </authorList>
    </citation>
    <scope>NUCLEOTIDE SEQUENCE [LARGE SCALE GENOMIC DNA]</scope>
    <source>
        <strain evidence="2">HYR1</strain>
    </source>
</reference>
<proteinExistence type="predicted"/>
<dbReference type="SUPFAM" id="SSF49599">
    <property type="entry name" value="TRAF domain-like"/>
    <property type="match status" value="1"/>
</dbReference>
<accession>A0A3M7T7B6</accession>
<dbReference type="GO" id="GO:0016787">
    <property type="term" value="F:hydrolase activity"/>
    <property type="evidence" value="ECO:0007669"/>
    <property type="project" value="UniProtKB-KW"/>
</dbReference>
<dbReference type="OrthoDB" id="289038at2759"/>
<dbReference type="Proteomes" id="UP000276133">
    <property type="component" value="Unassembled WGS sequence"/>
</dbReference>
<feature type="domain" description="MATH" evidence="1">
    <location>
        <begin position="453"/>
        <end position="581"/>
    </location>
</feature>
<evidence type="ECO:0000259" key="1">
    <source>
        <dbReference type="PROSITE" id="PS50144"/>
    </source>
</evidence>
<sequence length="583" mass="68992">MDDLSISLPCGFSAKYKDIFYSNGKFPCPICKTHELTSQDCFSMTRNRLLLNEFNIDQKKSSFTQCLKNLEICKNDPKSIIDQSYEFLKNQLDIRREEIKLMVNRKIDGYYENLLRIIDDEKHTKLKKFEEDIQKIPSLEQEIILDIFNIQTVNKAKRLENIENYCAKIDDGIKFLNKAKDDLMSNNWIFSKGNGIFDITALFGELIWKEECKNFKKNYHINKINKQNSNIVSIILPCGFSMNYQEIFSSKDKFQCPVCKTHDIIRYECLNMTRNKMLINEINFDLKKNKYEELMKELEKYKNDPKYYNGESFNSLKREVDCRREEVKDMINKRVDDYYDGLLEKIDMERDLKLKDIEERIQNIDPFDLARFKIDENLNIHSKLEFYRKSKIEIDNGISLVQNIIDDLNESKFKLTDSCDEIDIKKLFGEFYLREKTKIILNNQEIDDDSRTKATIQLTINNFSLLKNKKNYDLYSEDCIVQNFEWYIAIRLNGIDGWMEFYLHCNSKAESNKFPVNANVVLSLLNKSDSRTDLTRNFEYLFGENECGRGFYDFVSMNEIMDPINGYYCFNDDSISLKAVVKA</sequence>
<dbReference type="EMBL" id="REGN01000171">
    <property type="protein sequence ID" value="RNA43953.1"/>
    <property type="molecule type" value="Genomic_DNA"/>
</dbReference>
<keyword evidence="3" id="KW-1185">Reference proteome</keyword>
<dbReference type="InterPro" id="IPR008974">
    <property type="entry name" value="TRAF-like"/>
</dbReference>
<dbReference type="AlphaFoldDB" id="A0A3M7T7B6"/>
<protein>
    <submittedName>
        <fullName evidence="2">Ubiquitin carboxyl-terminal hydrolase 7 isoform X2</fullName>
    </submittedName>
</protein>
<dbReference type="Pfam" id="PF22486">
    <property type="entry name" value="MATH_2"/>
    <property type="match status" value="1"/>
</dbReference>
<comment type="caution">
    <text evidence="2">The sequence shown here is derived from an EMBL/GenBank/DDBJ whole genome shotgun (WGS) entry which is preliminary data.</text>
</comment>
<keyword evidence="2" id="KW-0378">Hydrolase</keyword>
<dbReference type="Gene3D" id="2.60.210.10">
    <property type="entry name" value="Apoptosis, Tumor Necrosis Factor Receptor Associated Protein 2, Chain A"/>
    <property type="match status" value="1"/>
</dbReference>